<gene>
    <name evidence="4" type="ORF">SCAR479_04484</name>
</gene>
<evidence type="ECO:0000313" key="5">
    <source>
        <dbReference type="Proteomes" id="UP001465668"/>
    </source>
</evidence>
<dbReference type="Proteomes" id="UP001465668">
    <property type="component" value="Unassembled WGS sequence"/>
</dbReference>
<reference evidence="4 5" key="1">
    <citation type="submission" date="2024-02" db="EMBL/GenBank/DDBJ databases">
        <title>First draft genome assembly of two strains of Seiridium cardinale.</title>
        <authorList>
            <person name="Emiliani G."/>
            <person name="Scali E."/>
        </authorList>
    </citation>
    <scope>NUCLEOTIDE SEQUENCE [LARGE SCALE GENOMIC DNA]</scope>
    <source>
        <strain evidence="4 5">BM-138-000479</strain>
    </source>
</reference>
<dbReference type="SUPFAM" id="SSF48403">
    <property type="entry name" value="Ankyrin repeat"/>
    <property type="match status" value="1"/>
</dbReference>
<dbReference type="InterPro" id="IPR002110">
    <property type="entry name" value="Ankyrin_rpt"/>
</dbReference>
<dbReference type="PROSITE" id="PS50297">
    <property type="entry name" value="ANK_REP_REGION"/>
    <property type="match status" value="2"/>
</dbReference>
<keyword evidence="1" id="KW-0677">Repeat</keyword>
<feature type="repeat" description="ANK" evidence="3">
    <location>
        <begin position="660"/>
        <end position="692"/>
    </location>
</feature>
<evidence type="ECO:0000313" key="4">
    <source>
        <dbReference type="EMBL" id="KAK9778462.1"/>
    </source>
</evidence>
<protein>
    <recommendedName>
        <fullName evidence="6">Ankyrin</fullName>
    </recommendedName>
</protein>
<accession>A0ABR2XXK2</accession>
<dbReference type="EMBL" id="JARVKM010000015">
    <property type="protein sequence ID" value="KAK9778462.1"/>
    <property type="molecule type" value="Genomic_DNA"/>
</dbReference>
<dbReference type="SMART" id="SM00248">
    <property type="entry name" value="ANK"/>
    <property type="match status" value="4"/>
</dbReference>
<comment type="caution">
    <text evidence="4">The sequence shown here is derived from an EMBL/GenBank/DDBJ whole genome shotgun (WGS) entry which is preliminary data.</text>
</comment>
<feature type="repeat" description="ANK" evidence="3">
    <location>
        <begin position="513"/>
        <end position="545"/>
    </location>
</feature>
<evidence type="ECO:0000256" key="3">
    <source>
        <dbReference type="PROSITE-ProRule" id="PRU00023"/>
    </source>
</evidence>
<evidence type="ECO:0000256" key="1">
    <source>
        <dbReference type="ARBA" id="ARBA00022737"/>
    </source>
</evidence>
<proteinExistence type="predicted"/>
<dbReference type="PROSITE" id="PS50088">
    <property type="entry name" value="ANK_REPEAT"/>
    <property type="match status" value="2"/>
</dbReference>
<evidence type="ECO:0000256" key="2">
    <source>
        <dbReference type="ARBA" id="ARBA00023043"/>
    </source>
</evidence>
<keyword evidence="5" id="KW-1185">Reference proteome</keyword>
<name>A0ABR2XXK2_9PEZI</name>
<sequence length="1024" mass="115466">MAEILGVVSGAAGLTSLAISIGSGAVRLHDLYKESKTVSHQIGLLIKDLEFLVVLIKDLDQLDKEKSDDFSVIMGRCRNDIEDIASTLTAITEKFHSISPASTKTVTKMLRLSANRKELDQLKDLIKNAKLNISLALSYGHVHVTSSVPASLPQPPMAQPLVVDKDETQLYSSQLQMMNQHSQSMSKPSITLLQRRYHRHANCNRRTCSCTCHRRGHITSRFWDFEYTPLSMILSPCSNSQCNARRYKSEIRVALTQLGWPWAVTVGLEMNCSFGTCSLKPSLQVKEHVVRYTSRGFRLIMELKEGFSDWRSVITEFREMYRQDKRMILHVNPAGHGYIEDLLRYPVRGTQIDSVLEVLKLFMAEFEMQTGLERTSFMYRIARWIGEGPHLAVLEELLALGFDPGNLEVPLAESWPQPCDPNWISEEATPDPFFIQYLAMMVSVDSEFGETSPLQREILCGSVESVLKLLDPGCLDLETNFLGQTALHLAFREGELVTSLISAGFPVDVSDMNGTTPLMYAAAMCHLEVAKFLVSNGADITTIDKLRGRDFLDYAMARGNSRLATEVALHIQDLYPEHAALLGVDYAKRILVYLVSGTGYDSRGYGFDTVLKLAGDLNFTFSDHTDNTHSNNLMHYSWGLTHADILTAHGFTAFDQRNSEGITPLMVCVKRHLISEMRILIGKGANVNEQDLDGRTPLQYALVARVAAVSRTTQNKDDIDCVRELLQAGAEAELNDFCGCPCSLSGCSATNVLGAYFSHQRTFSAADLLETIEWLCVLEEAGSMKSLKSSLISLIRRARFDEMELKHVCCSRGKAGHDLLPSSLGNTFSKEDKAKIVWEQNELVQHLEGQISCLQSKSCKELREVWLLQIREMHHAYLRRNNFPDWQEILHLTTKRKAVPQAKKNPMLYSINSRQDQFDFPPLIILASDHDFSQNPINQIVSFVWTLEESFSLRSITTIDSSSIDEWYNRRLLWVLELAGWMGISRDLIEEKLREYGLRNLGMKDEAIISAYICHFLKGHTQFI</sequence>
<dbReference type="PANTHER" id="PTHR24173">
    <property type="entry name" value="ANKYRIN REPEAT CONTAINING"/>
    <property type="match status" value="1"/>
</dbReference>
<dbReference type="Pfam" id="PF12796">
    <property type="entry name" value="Ank_2"/>
    <property type="match status" value="2"/>
</dbReference>
<organism evidence="4 5">
    <name type="scientific">Seiridium cardinale</name>
    <dbReference type="NCBI Taxonomy" id="138064"/>
    <lineage>
        <taxon>Eukaryota</taxon>
        <taxon>Fungi</taxon>
        <taxon>Dikarya</taxon>
        <taxon>Ascomycota</taxon>
        <taxon>Pezizomycotina</taxon>
        <taxon>Sordariomycetes</taxon>
        <taxon>Xylariomycetidae</taxon>
        <taxon>Amphisphaeriales</taxon>
        <taxon>Sporocadaceae</taxon>
        <taxon>Seiridium</taxon>
    </lineage>
</organism>
<keyword evidence="2 3" id="KW-0040">ANK repeat</keyword>
<dbReference type="InterPro" id="IPR036770">
    <property type="entry name" value="Ankyrin_rpt-contain_sf"/>
</dbReference>
<dbReference type="PANTHER" id="PTHR24173:SF74">
    <property type="entry name" value="ANKYRIN REPEAT DOMAIN-CONTAINING PROTEIN 16"/>
    <property type="match status" value="1"/>
</dbReference>
<evidence type="ECO:0008006" key="6">
    <source>
        <dbReference type="Google" id="ProtNLM"/>
    </source>
</evidence>
<dbReference type="Gene3D" id="1.25.40.20">
    <property type="entry name" value="Ankyrin repeat-containing domain"/>
    <property type="match status" value="2"/>
</dbReference>